<evidence type="ECO:0000313" key="4">
    <source>
        <dbReference type="Proteomes" id="UP000053354"/>
    </source>
</evidence>
<keyword evidence="1" id="KW-0046">Antibiotic resistance</keyword>
<reference evidence="3" key="1">
    <citation type="submission" date="2016-10" db="EMBL/GenBank/DDBJ databases">
        <authorList>
            <person name="See-Too W.S."/>
        </authorList>
    </citation>
    <scope>NUCLEOTIDE SEQUENCE</scope>
    <source>
        <strain evidence="3">L10.15</strain>
    </source>
</reference>
<dbReference type="PANTHER" id="PTHR31438:SF1">
    <property type="entry name" value="LYSINE N-ACYLTRANSFERASE C17G9.06C-RELATED"/>
    <property type="match status" value="1"/>
</dbReference>
<dbReference type="InterPro" id="IPR016181">
    <property type="entry name" value="Acyl_CoA_acyltransferase"/>
</dbReference>
<dbReference type="KEGG" id="pll:I858_011010"/>
<organism evidence="3 4">
    <name type="scientific">Planococcus versutus</name>
    <dbReference type="NCBI Taxonomy" id="1302659"/>
    <lineage>
        <taxon>Bacteria</taxon>
        <taxon>Bacillati</taxon>
        <taxon>Bacillota</taxon>
        <taxon>Bacilli</taxon>
        <taxon>Bacillales</taxon>
        <taxon>Caryophanaceae</taxon>
        <taxon>Planococcus</taxon>
    </lineage>
</organism>
<dbReference type="GO" id="GO:0046677">
    <property type="term" value="P:response to antibiotic"/>
    <property type="evidence" value="ECO:0007669"/>
    <property type="project" value="UniProtKB-KW"/>
</dbReference>
<dbReference type="InterPro" id="IPR000182">
    <property type="entry name" value="GNAT_dom"/>
</dbReference>
<dbReference type="GO" id="GO:0016410">
    <property type="term" value="F:N-acyltransferase activity"/>
    <property type="evidence" value="ECO:0007669"/>
    <property type="project" value="TreeGrafter"/>
</dbReference>
<evidence type="ECO:0000259" key="2">
    <source>
        <dbReference type="PROSITE" id="PS51186"/>
    </source>
</evidence>
<proteinExistence type="predicted"/>
<dbReference type="EMBL" id="CP016540">
    <property type="protein sequence ID" value="ANU27517.1"/>
    <property type="molecule type" value="Genomic_DNA"/>
</dbReference>
<dbReference type="Pfam" id="PF13523">
    <property type="entry name" value="Acetyltransf_8"/>
    <property type="match status" value="1"/>
</dbReference>
<dbReference type="STRING" id="1302659.I858_011010"/>
<dbReference type="Gene3D" id="3.40.630.30">
    <property type="match status" value="1"/>
</dbReference>
<dbReference type="AlphaFoldDB" id="A0A1B1S2U6"/>
<evidence type="ECO:0000256" key="1">
    <source>
        <dbReference type="ARBA" id="ARBA00023251"/>
    </source>
</evidence>
<dbReference type="SUPFAM" id="SSF55729">
    <property type="entry name" value="Acyl-CoA N-acyltransferases (Nat)"/>
    <property type="match status" value="1"/>
</dbReference>
<evidence type="ECO:0000313" key="3">
    <source>
        <dbReference type="EMBL" id="ANU27517.1"/>
    </source>
</evidence>
<dbReference type="PANTHER" id="PTHR31438">
    <property type="entry name" value="LYSINE N-ACYLTRANSFERASE C17G9.06C-RELATED"/>
    <property type="match status" value="1"/>
</dbReference>
<gene>
    <name evidence="3" type="ORF">I858_011010</name>
</gene>
<dbReference type="PROSITE" id="PS51186">
    <property type="entry name" value="GNAT"/>
    <property type="match status" value="1"/>
</dbReference>
<sequence>MIHNGELKVRKLEKEDNVLLAKWLSNPTVLEFYEGRDNAFDLEKVNKLFYAFGEEKSKCIVEYDGYAVGYIQFYQLDNETKKKYGYFGENVYGTDQFIGEVEYWNKGIGTLLVSSMIRFLTEEKHADRIVMDPQTKNTRAIRCYEKCGFSKVKLLPNHELHEEQYQDCWLMAYHE</sequence>
<name>A0A1B1S2U6_9BACL</name>
<dbReference type="Proteomes" id="UP000053354">
    <property type="component" value="Chromosome"/>
</dbReference>
<feature type="domain" description="N-acetyltransferase" evidence="2">
    <location>
        <begin position="7"/>
        <end position="175"/>
    </location>
</feature>
<accession>A0A1B1S2U6</accession>
<protein>
    <submittedName>
        <fullName evidence="3">GNAT family N-acetyltransferase</fullName>
    </submittedName>
</protein>
<keyword evidence="4" id="KW-1185">Reference proteome</keyword>